<dbReference type="Proteomes" id="UP000789396">
    <property type="component" value="Unassembled WGS sequence"/>
</dbReference>
<protein>
    <submittedName>
        <fullName evidence="1">19017_t:CDS:1</fullName>
    </submittedName>
</protein>
<dbReference type="EMBL" id="CAJVPZ010079804">
    <property type="protein sequence ID" value="CAG8807248.1"/>
    <property type="molecule type" value="Genomic_DNA"/>
</dbReference>
<sequence>ESGTSKKDRNVTIMLSDEVLPSKEKMPIGFFNQSYTLDSTIYKLPEEQEDYEEGKAEE</sequence>
<comment type="caution">
    <text evidence="1">The sequence shown here is derived from an EMBL/GenBank/DDBJ whole genome shotgun (WGS) entry which is preliminary data.</text>
</comment>
<accession>A0A9N9PBP4</accession>
<evidence type="ECO:0000313" key="2">
    <source>
        <dbReference type="Proteomes" id="UP000789396"/>
    </source>
</evidence>
<keyword evidence="2" id="KW-1185">Reference proteome</keyword>
<name>A0A9N9PBP4_9GLOM</name>
<dbReference type="AlphaFoldDB" id="A0A9N9PBP4"/>
<feature type="non-terminal residue" evidence="1">
    <location>
        <position position="1"/>
    </location>
</feature>
<proteinExistence type="predicted"/>
<gene>
    <name evidence="1" type="ORF">RFULGI_LOCUS18363</name>
</gene>
<evidence type="ECO:0000313" key="1">
    <source>
        <dbReference type="EMBL" id="CAG8807248.1"/>
    </source>
</evidence>
<organism evidence="1 2">
    <name type="scientific">Racocetra fulgida</name>
    <dbReference type="NCBI Taxonomy" id="60492"/>
    <lineage>
        <taxon>Eukaryota</taxon>
        <taxon>Fungi</taxon>
        <taxon>Fungi incertae sedis</taxon>
        <taxon>Mucoromycota</taxon>
        <taxon>Glomeromycotina</taxon>
        <taxon>Glomeromycetes</taxon>
        <taxon>Diversisporales</taxon>
        <taxon>Gigasporaceae</taxon>
        <taxon>Racocetra</taxon>
    </lineage>
</organism>
<reference evidence="1" key="1">
    <citation type="submission" date="2021-06" db="EMBL/GenBank/DDBJ databases">
        <authorList>
            <person name="Kallberg Y."/>
            <person name="Tangrot J."/>
            <person name="Rosling A."/>
        </authorList>
    </citation>
    <scope>NUCLEOTIDE SEQUENCE</scope>
    <source>
        <strain evidence="1">IN212</strain>
    </source>
</reference>
<feature type="non-terminal residue" evidence="1">
    <location>
        <position position="58"/>
    </location>
</feature>